<accession>A0A0A1M793</accession>
<dbReference type="CDD" id="cd06294">
    <property type="entry name" value="PBP1_MalR-like"/>
    <property type="match status" value="1"/>
</dbReference>
<dbReference type="GO" id="GO:0003700">
    <property type="term" value="F:DNA-binding transcription factor activity"/>
    <property type="evidence" value="ECO:0007669"/>
    <property type="project" value="TreeGrafter"/>
</dbReference>
<evidence type="ECO:0000313" key="6">
    <source>
        <dbReference type="Proteomes" id="UP000040453"/>
    </source>
</evidence>
<dbReference type="EMBL" id="CDGG01000001">
    <property type="protein sequence ID" value="CEI81170.1"/>
    <property type="molecule type" value="Genomic_DNA"/>
</dbReference>
<evidence type="ECO:0000256" key="1">
    <source>
        <dbReference type="ARBA" id="ARBA00023015"/>
    </source>
</evidence>
<reference evidence="5 6" key="1">
    <citation type="submission" date="2014-11" db="EMBL/GenBank/DDBJ databases">
        <authorList>
            <person name="Urmite Genomes Urmite Genomes"/>
        </authorList>
    </citation>
    <scope>NUCLEOTIDE SEQUENCE [LARGE SCALE GENOMIC DNA]</scope>
    <source>
        <strain evidence="5 6">Oc5</strain>
    </source>
</reference>
<dbReference type="STRING" id="545501.BN997_00988"/>
<dbReference type="InterPro" id="IPR046335">
    <property type="entry name" value="LacI/GalR-like_sensor"/>
</dbReference>
<dbReference type="SUPFAM" id="SSF53822">
    <property type="entry name" value="Periplasmic binding protein-like I"/>
    <property type="match status" value="1"/>
</dbReference>
<dbReference type="InterPro" id="IPR000843">
    <property type="entry name" value="HTH_LacI"/>
</dbReference>
<name>A0A0A1M793_9BACI</name>
<dbReference type="PANTHER" id="PTHR30146:SF109">
    <property type="entry name" value="HTH-TYPE TRANSCRIPTIONAL REGULATOR GALS"/>
    <property type="match status" value="1"/>
</dbReference>
<dbReference type="AlphaFoldDB" id="A0A0A1M793"/>
<gene>
    <name evidence="5" type="primary">malR</name>
    <name evidence="5" type="ORF">BN997_00988</name>
</gene>
<organism evidence="5 6">
    <name type="scientific">Oceanobacillus oncorhynchi</name>
    <dbReference type="NCBI Taxonomy" id="545501"/>
    <lineage>
        <taxon>Bacteria</taxon>
        <taxon>Bacillati</taxon>
        <taxon>Bacillota</taxon>
        <taxon>Bacilli</taxon>
        <taxon>Bacillales</taxon>
        <taxon>Bacillaceae</taxon>
        <taxon>Oceanobacillus</taxon>
    </lineage>
</organism>
<sequence>MIKIVTIKDIAKATGCSPSTVSRVIANNSRISEKTKQKVRKAMQDLGYHPNLTARNLVVQSTKTIGVIMPSSADKSLQNPFFAEVLRGIGSYFHQEQFSILLSTGQTEQEKFKEVERMVLGKYVDGIILLYSRLNDPIIDFLKEKDFPFVIVGKPLEYKNEIVHVDNDNIKAGKDITAYLIENGHRRISFIGGAADLVVTIDRQKGYEMALKEAAIPVLKEYALHTEFLKSGGREAVEQILKLEVKPDAIVVSDDLISVGVISMLEEYGLKVPEDISLASFNNIYFSEIIKPALTTVDIQIYQLGVESAKAIIKMCMNQKLTRKRIIIPHDIVYRESVRLKK</sequence>
<dbReference type="CDD" id="cd01392">
    <property type="entry name" value="HTH_LacI"/>
    <property type="match status" value="1"/>
</dbReference>
<keyword evidence="1" id="KW-0805">Transcription regulation</keyword>
<dbReference type="PANTHER" id="PTHR30146">
    <property type="entry name" value="LACI-RELATED TRANSCRIPTIONAL REPRESSOR"/>
    <property type="match status" value="1"/>
</dbReference>
<dbReference type="InterPro" id="IPR028082">
    <property type="entry name" value="Peripla_BP_I"/>
</dbReference>
<dbReference type="Pfam" id="PF13377">
    <property type="entry name" value="Peripla_BP_3"/>
    <property type="match status" value="1"/>
</dbReference>
<dbReference type="Gene3D" id="1.10.260.40">
    <property type="entry name" value="lambda repressor-like DNA-binding domains"/>
    <property type="match status" value="1"/>
</dbReference>
<keyword evidence="6" id="KW-1185">Reference proteome</keyword>
<dbReference type="Gene3D" id="3.40.50.2300">
    <property type="match status" value="2"/>
</dbReference>
<proteinExistence type="predicted"/>
<evidence type="ECO:0000259" key="4">
    <source>
        <dbReference type="PROSITE" id="PS50932"/>
    </source>
</evidence>
<keyword evidence="3" id="KW-0804">Transcription</keyword>
<keyword evidence="2" id="KW-0238">DNA-binding</keyword>
<feature type="domain" description="HTH lacI-type" evidence="4">
    <location>
        <begin position="5"/>
        <end position="59"/>
    </location>
</feature>
<evidence type="ECO:0000256" key="3">
    <source>
        <dbReference type="ARBA" id="ARBA00023163"/>
    </source>
</evidence>
<evidence type="ECO:0000256" key="2">
    <source>
        <dbReference type="ARBA" id="ARBA00023125"/>
    </source>
</evidence>
<dbReference type="InterPro" id="IPR010982">
    <property type="entry name" value="Lambda_DNA-bd_dom_sf"/>
</dbReference>
<evidence type="ECO:0000313" key="5">
    <source>
        <dbReference type="EMBL" id="CEI81170.1"/>
    </source>
</evidence>
<dbReference type="SMART" id="SM00354">
    <property type="entry name" value="HTH_LACI"/>
    <property type="match status" value="1"/>
</dbReference>
<dbReference type="GO" id="GO:0000976">
    <property type="term" value="F:transcription cis-regulatory region binding"/>
    <property type="evidence" value="ECO:0007669"/>
    <property type="project" value="TreeGrafter"/>
</dbReference>
<dbReference type="Pfam" id="PF00356">
    <property type="entry name" value="LacI"/>
    <property type="match status" value="1"/>
</dbReference>
<dbReference type="Proteomes" id="UP000040453">
    <property type="component" value="Unassembled WGS sequence"/>
</dbReference>
<dbReference type="PROSITE" id="PS50932">
    <property type="entry name" value="HTH_LACI_2"/>
    <property type="match status" value="1"/>
</dbReference>
<dbReference type="SUPFAM" id="SSF47413">
    <property type="entry name" value="lambda repressor-like DNA-binding domains"/>
    <property type="match status" value="1"/>
</dbReference>
<protein>
    <submittedName>
        <fullName evidence="5">HTH-type transcriptional regulator MalR</fullName>
    </submittedName>
</protein>